<dbReference type="Pfam" id="PF00076">
    <property type="entry name" value="RRM_1"/>
    <property type="match status" value="3"/>
</dbReference>
<name>A0A068S7C3_9FUNG</name>
<evidence type="ECO:0000256" key="2">
    <source>
        <dbReference type="ARBA" id="ARBA00022884"/>
    </source>
</evidence>
<dbReference type="GO" id="GO:0005685">
    <property type="term" value="C:U1 snRNP"/>
    <property type="evidence" value="ECO:0007669"/>
    <property type="project" value="EnsemblFungi"/>
</dbReference>
<dbReference type="InterPro" id="IPR000504">
    <property type="entry name" value="RRM_dom"/>
</dbReference>
<dbReference type="VEuPathDB" id="FungiDB:LCOR_08626.1"/>
<dbReference type="GO" id="GO:0048026">
    <property type="term" value="P:positive regulation of mRNA splicing, via spliceosome"/>
    <property type="evidence" value="ECO:0007669"/>
    <property type="project" value="EnsemblFungi"/>
</dbReference>
<keyword evidence="1" id="KW-0677">Repeat</keyword>
<proteinExistence type="predicted"/>
<feature type="compositionally biased region" description="Low complexity" evidence="4">
    <location>
        <begin position="207"/>
        <end position="224"/>
    </location>
</feature>
<protein>
    <submittedName>
        <fullName evidence="6">Rna-binding post-transcriptional regulator csx1</fullName>
    </submittedName>
</protein>
<dbReference type="PROSITE" id="PS50102">
    <property type="entry name" value="RRM"/>
    <property type="match status" value="3"/>
</dbReference>
<dbReference type="GO" id="GO:0000243">
    <property type="term" value="C:commitment complex"/>
    <property type="evidence" value="ECO:0007669"/>
    <property type="project" value="EnsemblFungi"/>
</dbReference>
<evidence type="ECO:0000256" key="1">
    <source>
        <dbReference type="ARBA" id="ARBA00022737"/>
    </source>
</evidence>
<accession>A0A068S7C3</accession>
<evidence type="ECO:0000259" key="5">
    <source>
        <dbReference type="PROSITE" id="PS50102"/>
    </source>
</evidence>
<dbReference type="PANTHER" id="PTHR47640">
    <property type="entry name" value="TRNA SELENOCYSTEINE 1-ASSOCIATED PROTEIN 1-RELATED-RELATED"/>
    <property type="match status" value="1"/>
</dbReference>
<dbReference type="FunFam" id="3.30.70.330:FF:000405">
    <property type="entry name" value="polyadenylate-binding protein RBP45"/>
    <property type="match status" value="1"/>
</dbReference>
<dbReference type="Gene3D" id="3.30.70.330">
    <property type="match status" value="3"/>
</dbReference>
<dbReference type="GO" id="GO:0006376">
    <property type="term" value="P:mRNA splice site recognition"/>
    <property type="evidence" value="ECO:0007669"/>
    <property type="project" value="EnsemblFungi"/>
</dbReference>
<comment type="caution">
    <text evidence="6">The sequence shown here is derived from an EMBL/GenBank/DDBJ whole genome shotgun (WGS) entry which is preliminary data.</text>
</comment>
<evidence type="ECO:0000256" key="4">
    <source>
        <dbReference type="SAM" id="MobiDB-lite"/>
    </source>
</evidence>
<dbReference type="GO" id="GO:0005829">
    <property type="term" value="C:cytosol"/>
    <property type="evidence" value="ECO:0007669"/>
    <property type="project" value="TreeGrafter"/>
</dbReference>
<feature type="domain" description="RRM" evidence="5">
    <location>
        <begin position="29"/>
        <end position="109"/>
    </location>
</feature>
<dbReference type="SUPFAM" id="SSF54928">
    <property type="entry name" value="RNA-binding domain, RBD"/>
    <property type="match status" value="2"/>
</dbReference>
<dbReference type="SMART" id="SM00360">
    <property type="entry name" value="RRM"/>
    <property type="match status" value="3"/>
</dbReference>
<dbReference type="AlphaFoldDB" id="A0A068S7C3"/>
<organism evidence="6 7">
    <name type="scientific">Lichtheimia corymbifera JMRC:FSU:9682</name>
    <dbReference type="NCBI Taxonomy" id="1263082"/>
    <lineage>
        <taxon>Eukaryota</taxon>
        <taxon>Fungi</taxon>
        <taxon>Fungi incertae sedis</taxon>
        <taxon>Mucoromycota</taxon>
        <taxon>Mucoromycotina</taxon>
        <taxon>Mucoromycetes</taxon>
        <taxon>Mucorales</taxon>
        <taxon>Lichtheimiaceae</taxon>
        <taxon>Lichtheimia</taxon>
    </lineage>
</organism>
<keyword evidence="2 3" id="KW-0694">RNA-binding</keyword>
<dbReference type="GO" id="GO:0003729">
    <property type="term" value="F:mRNA binding"/>
    <property type="evidence" value="ECO:0007669"/>
    <property type="project" value="EnsemblFungi"/>
</dbReference>
<dbReference type="FunFam" id="3.30.70.330:FF:000159">
    <property type="entry name" value="tRNA selenocysteine 1-associated protein 1"/>
    <property type="match status" value="1"/>
</dbReference>
<feature type="domain" description="RRM" evidence="5">
    <location>
        <begin position="232"/>
        <end position="304"/>
    </location>
</feature>
<feature type="domain" description="RRM" evidence="5">
    <location>
        <begin position="123"/>
        <end position="202"/>
    </location>
</feature>
<dbReference type="InterPro" id="IPR035979">
    <property type="entry name" value="RBD_domain_sf"/>
</dbReference>
<dbReference type="CDD" id="cd12346">
    <property type="entry name" value="RRM3_NGR1_NAM8_like"/>
    <property type="match status" value="1"/>
</dbReference>
<dbReference type="OrthoDB" id="446113at2759"/>
<keyword evidence="7" id="KW-1185">Reference proteome</keyword>
<dbReference type="FunFam" id="3.30.70.330:FF:000227">
    <property type="entry name" value="mRNA binding post-transcriptional regulator"/>
    <property type="match status" value="1"/>
</dbReference>
<evidence type="ECO:0000256" key="3">
    <source>
        <dbReference type="PROSITE-ProRule" id="PRU00176"/>
    </source>
</evidence>
<dbReference type="PANTHER" id="PTHR47640:SF10">
    <property type="entry name" value="TRNA SELENOCYSTEINE 1-ASSOCIATED PROTEIN 1-RELATED"/>
    <property type="match status" value="1"/>
</dbReference>
<dbReference type="InterPro" id="IPR012677">
    <property type="entry name" value="Nucleotide-bd_a/b_plait_sf"/>
</dbReference>
<reference evidence="6" key="1">
    <citation type="submission" date="2013-08" db="EMBL/GenBank/DDBJ databases">
        <title>Gene expansion shapes genome architecture in the human pathogen Lichtheimia corymbifera: an evolutionary genomics analysis in the ancient terrestrial Mucorales (Mucoromycotina).</title>
        <authorList>
            <person name="Schwartze V.U."/>
            <person name="Winter S."/>
            <person name="Shelest E."/>
            <person name="Marcet-Houben M."/>
            <person name="Horn F."/>
            <person name="Wehner S."/>
            <person name="Hoffmann K."/>
            <person name="Riege K."/>
            <person name="Sammeth M."/>
            <person name="Nowrousian M."/>
            <person name="Valiante V."/>
            <person name="Linde J."/>
            <person name="Jacobsen I.D."/>
            <person name="Marz M."/>
            <person name="Brakhage A.A."/>
            <person name="Gabaldon T."/>
            <person name="Bocker S."/>
            <person name="Voigt K."/>
        </authorList>
    </citation>
    <scope>NUCLEOTIDE SEQUENCE [LARGE SCALE GENOMIC DNA]</scope>
    <source>
        <strain evidence="6">FSU 9682</strain>
    </source>
</reference>
<evidence type="ECO:0000313" key="6">
    <source>
        <dbReference type="EMBL" id="CDH57717.1"/>
    </source>
</evidence>
<sequence>MAFPFDLAHQPLSSASSSSSLVVPETQKTTLWMGELEPWMDEQYLRQLWFNLNETVMVKVIRDKVTGASAGYAFVDFGSTMNAQRALNTFNGTIIPNTHKQFKLNWASGGGLIDRREDRQPEYSIFVGDLSPECTELGLLGVFQAHYRSCKSAKIMTDPRTGLTRGYGFVRFSDQNDQQRALMEMQGYIIGSRPIRVSVATPKNRSHSSISSPPTRSPRQQPASVLPDPSNTTVFVGGLSAPIREDELRQYFSPFGDIMQVKIPPGKGCGFVQYVHRQSAELAIQQMNGYQIGNSRIRLSWGRSQSDCANKLLQQQQQQLALNAQHSVLTPPTMPMGLTRPPLYPPQTQPLRNVAPYAGLRYASPPTMPQSPNQPQSLSANLDMSLLSNPPTTTLRTPFAQLDQYATNDPLDLVAEDDVLSTARSFLDKKANNAAAAAWRLNQVYAQ</sequence>
<dbReference type="EMBL" id="CBTN010000049">
    <property type="protein sequence ID" value="CDH57717.1"/>
    <property type="molecule type" value="Genomic_DNA"/>
</dbReference>
<dbReference type="STRING" id="1263082.A0A068S7C3"/>
<gene>
    <name evidence="6" type="ORF">LCOR_08626.1</name>
</gene>
<feature type="region of interest" description="Disordered" evidence="4">
    <location>
        <begin position="200"/>
        <end position="231"/>
    </location>
</feature>
<evidence type="ECO:0000313" key="7">
    <source>
        <dbReference type="Proteomes" id="UP000027586"/>
    </source>
</evidence>
<dbReference type="CDD" id="cd12344">
    <property type="entry name" value="RRM1_SECp43_like"/>
    <property type="match status" value="1"/>
</dbReference>
<dbReference type="Proteomes" id="UP000027586">
    <property type="component" value="Unassembled WGS sequence"/>
</dbReference>
<dbReference type="InterPro" id="IPR050825">
    <property type="entry name" value="RBM42_RBP45_47-like"/>
</dbReference>
<dbReference type="GO" id="GO:0071004">
    <property type="term" value="C:U2-type prespliceosome"/>
    <property type="evidence" value="ECO:0007669"/>
    <property type="project" value="EnsemblFungi"/>
</dbReference>